<organism evidence="11 12">
    <name type="scientific">Hydrotalea sandarakina</name>
    <dbReference type="NCBI Taxonomy" id="1004304"/>
    <lineage>
        <taxon>Bacteria</taxon>
        <taxon>Pseudomonadati</taxon>
        <taxon>Bacteroidota</taxon>
        <taxon>Chitinophagia</taxon>
        <taxon>Chitinophagales</taxon>
        <taxon>Chitinophagaceae</taxon>
        <taxon>Hydrotalea</taxon>
    </lineage>
</organism>
<dbReference type="InterPro" id="IPR014743">
    <property type="entry name" value="Cl-channel_core"/>
</dbReference>
<dbReference type="Proteomes" id="UP000249720">
    <property type="component" value="Unassembled WGS sequence"/>
</dbReference>
<keyword evidence="5" id="KW-0406">Ion transport</keyword>
<dbReference type="InterPro" id="IPR050368">
    <property type="entry name" value="ClC-type_chloride_channel"/>
</dbReference>
<evidence type="ECO:0000256" key="6">
    <source>
        <dbReference type="ARBA" id="ARBA00023136"/>
    </source>
</evidence>
<feature type="transmembrane region" description="Helical" evidence="10">
    <location>
        <begin position="412"/>
        <end position="432"/>
    </location>
</feature>
<keyword evidence="6 10" id="KW-0472">Membrane</keyword>
<feature type="transmembrane region" description="Helical" evidence="10">
    <location>
        <begin position="249"/>
        <end position="273"/>
    </location>
</feature>
<keyword evidence="7" id="KW-0869">Chloride channel</keyword>
<dbReference type="SUPFAM" id="SSF81340">
    <property type="entry name" value="Clc chloride channel"/>
    <property type="match status" value="1"/>
</dbReference>
<dbReference type="GO" id="GO:0034707">
    <property type="term" value="C:chloride channel complex"/>
    <property type="evidence" value="ECO:0007669"/>
    <property type="project" value="UniProtKB-KW"/>
</dbReference>
<dbReference type="GO" id="GO:0005254">
    <property type="term" value="F:chloride channel activity"/>
    <property type="evidence" value="ECO:0007669"/>
    <property type="project" value="UniProtKB-KW"/>
</dbReference>
<keyword evidence="8" id="KW-0868">Chloride</keyword>
<dbReference type="RefSeq" id="WP_111295760.1">
    <property type="nucleotide sequence ID" value="NZ_QKZV01000006.1"/>
</dbReference>
<accession>A0A2W7RLU6</accession>
<protein>
    <submittedName>
        <fullName evidence="11">H+/Cl-antiporter ClcA</fullName>
    </submittedName>
</protein>
<feature type="transmembrane region" description="Helical" evidence="10">
    <location>
        <begin position="285"/>
        <end position="306"/>
    </location>
</feature>
<sequence length="452" mass="49906">MLRAIMNTINKIKRAGKKLYDNFHNDTIRRNILGAIPYWIASLLVGLIAVYYGKAFTWAENLGMSIYLKHKYLLFIIPPIAFIIAWWLVKQFAPFAKGSGNAQVMAAIEIAKPNNEEKLTKLLGIRIIIIKILSSLIFIFGGGVLGREGPIIHISSSIFRKVNEWLPDWWPKISKRYMIMTGAAAGLSAAFNTPLGGIVFAMEELTKSHISNFRTSIFSSLIIAGLTTQALAGPFLYLGYPNVAHLSNFIFIPVIIVGVIAGILGATMGYYVLKIIKWKDGFKKTYQSILYIVVGALILATIAYYIDMRILNSGKDLMTNILFESNKHLPWYLPILRTVGIIICNPMGGAAGIMVNSLSAGSTVGAVIAGWLHASASDTNVLILAGMVAFLTGLSRTPFTCAILVLEMTDRHTLIFHLLVAAMIANMVALIIDKHSFYDRVKERLLHELNKG</sequence>
<feature type="transmembrane region" description="Helical" evidence="10">
    <location>
        <begin position="381"/>
        <end position="406"/>
    </location>
</feature>
<evidence type="ECO:0000256" key="8">
    <source>
        <dbReference type="ARBA" id="ARBA00023214"/>
    </source>
</evidence>
<evidence type="ECO:0000313" key="11">
    <source>
        <dbReference type="EMBL" id="PZX61788.1"/>
    </source>
</evidence>
<dbReference type="OrthoDB" id="9812438at2"/>
<feature type="transmembrane region" description="Helical" evidence="10">
    <location>
        <begin position="72"/>
        <end position="89"/>
    </location>
</feature>
<name>A0A2W7RLU6_9BACT</name>
<dbReference type="EMBL" id="QKZV01000006">
    <property type="protein sequence ID" value="PZX61788.1"/>
    <property type="molecule type" value="Genomic_DNA"/>
</dbReference>
<dbReference type="PANTHER" id="PTHR43427:SF6">
    <property type="entry name" value="CHLORIDE CHANNEL PROTEIN CLC-E"/>
    <property type="match status" value="1"/>
</dbReference>
<dbReference type="InterPro" id="IPR001807">
    <property type="entry name" value="ClC"/>
</dbReference>
<keyword evidence="3 10" id="KW-0812">Transmembrane</keyword>
<evidence type="ECO:0000313" key="12">
    <source>
        <dbReference type="Proteomes" id="UP000249720"/>
    </source>
</evidence>
<dbReference type="PRINTS" id="PR00762">
    <property type="entry name" value="CLCHANNEL"/>
</dbReference>
<evidence type="ECO:0000256" key="7">
    <source>
        <dbReference type="ARBA" id="ARBA00023173"/>
    </source>
</evidence>
<keyword evidence="2" id="KW-0813">Transport</keyword>
<feature type="transmembrane region" description="Helical" evidence="10">
    <location>
        <begin position="123"/>
        <end position="145"/>
    </location>
</feature>
<evidence type="ECO:0000256" key="10">
    <source>
        <dbReference type="SAM" id="Phobius"/>
    </source>
</evidence>
<proteinExistence type="predicted"/>
<evidence type="ECO:0000256" key="4">
    <source>
        <dbReference type="ARBA" id="ARBA00022989"/>
    </source>
</evidence>
<dbReference type="Gene3D" id="1.10.3080.10">
    <property type="entry name" value="Clc chloride channel"/>
    <property type="match status" value="1"/>
</dbReference>
<keyword evidence="12" id="KW-1185">Reference proteome</keyword>
<evidence type="ECO:0000256" key="3">
    <source>
        <dbReference type="ARBA" id="ARBA00022692"/>
    </source>
</evidence>
<comment type="subcellular location">
    <subcellularLocation>
        <location evidence="1">Membrane</location>
        <topology evidence="1">Multi-pass membrane protein</topology>
    </subcellularLocation>
</comment>
<evidence type="ECO:0000256" key="9">
    <source>
        <dbReference type="ARBA" id="ARBA00023303"/>
    </source>
</evidence>
<dbReference type="PANTHER" id="PTHR43427">
    <property type="entry name" value="CHLORIDE CHANNEL PROTEIN CLC-E"/>
    <property type="match status" value="1"/>
</dbReference>
<evidence type="ECO:0000256" key="1">
    <source>
        <dbReference type="ARBA" id="ARBA00004141"/>
    </source>
</evidence>
<feature type="transmembrane region" description="Helical" evidence="10">
    <location>
        <begin position="353"/>
        <end position="374"/>
    </location>
</feature>
<comment type="caution">
    <text evidence="11">The sequence shown here is derived from an EMBL/GenBank/DDBJ whole genome shotgun (WGS) entry which is preliminary data.</text>
</comment>
<evidence type="ECO:0000256" key="2">
    <source>
        <dbReference type="ARBA" id="ARBA00022448"/>
    </source>
</evidence>
<feature type="transmembrane region" description="Helical" evidence="10">
    <location>
        <begin position="177"/>
        <end position="201"/>
    </location>
</feature>
<feature type="transmembrane region" description="Helical" evidence="10">
    <location>
        <begin position="32"/>
        <end position="52"/>
    </location>
</feature>
<gene>
    <name evidence="11" type="ORF">LX80_01949</name>
</gene>
<reference evidence="11 12" key="1">
    <citation type="submission" date="2018-06" db="EMBL/GenBank/DDBJ databases">
        <title>Genomic Encyclopedia of Archaeal and Bacterial Type Strains, Phase II (KMG-II): from individual species to whole genera.</title>
        <authorList>
            <person name="Goeker M."/>
        </authorList>
    </citation>
    <scope>NUCLEOTIDE SEQUENCE [LARGE SCALE GENOMIC DNA]</scope>
    <source>
        <strain evidence="11 12">DSM 23241</strain>
    </source>
</reference>
<feature type="transmembrane region" description="Helical" evidence="10">
    <location>
        <begin position="213"/>
        <end position="237"/>
    </location>
</feature>
<evidence type="ECO:0000256" key="5">
    <source>
        <dbReference type="ARBA" id="ARBA00023065"/>
    </source>
</evidence>
<keyword evidence="4 10" id="KW-1133">Transmembrane helix</keyword>
<keyword evidence="9" id="KW-0407">Ion channel</keyword>
<dbReference type="AlphaFoldDB" id="A0A2W7RLU6"/>
<dbReference type="CDD" id="cd01034">
    <property type="entry name" value="EriC_like"/>
    <property type="match status" value="1"/>
</dbReference>
<dbReference type="Pfam" id="PF00654">
    <property type="entry name" value="Voltage_CLC"/>
    <property type="match status" value="1"/>
</dbReference>